<evidence type="ECO:0000256" key="1">
    <source>
        <dbReference type="ARBA" id="ARBA00022472"/>
    </source>
</evidence>
<proteinExistence type="inferred from homology"/>
<dbReference type="Pfam" id="PF08529">
    <property type="entry name" value="NusA_N"/>
    <property type="match status" value="1"/>
</dbReference>
<keyword evidence="5 7" id="KW-0805">Transcription regulation</keyword>
<dbReference type="InterPro" id="IPR010214">
    <property type="entry name" value="Tscrpt_termin_fac_NusA_C_rpt"/>
</dbReference>
<evidence type="ECO:0000256" key="2">
    <source>
        <dbReference type="ARBA" id="ARBA00022490"/>
    </source>
</evidence>
<dbReference type="InterPro" id="IPR010995">
    <property type="entry name" value="DNA_repair_Rad51/TF_NusA_a-hlx"/>
</dbReference>
<dbReference type="AlphaFoldDB" id="A0A4R1F0S8"/>
<dbReference type="Pfam" id="PF26594">
    <property type="entry name" value="KH_NusA_2nd"/>
    <property type="match status" value="1"/>
</dbReference>
<dbReference type="GO" id="GO:0005829">
    <property type="term" value="C:cytosol"/>
    <property type="evidence" value="ECO:0007669"/>
    <property type="project" value="TreeGrafter"/>
</dbReference>
<dbReference type="Gene3D" id="3.30.1480.10">
    <property type="entry name" value="NusA, N-terminal domain"/>
    <property type="match status" value="1"/>
</dbReference>
<keyword evidence="1 7" id="KW-0806">Transcription termination</keyword>
<dbReference type="SUPFAM" id="SSF69705">
    <property type="entry name" value="Transcription factor NusA, N-terminal domain"/>
    <property type="match status" value="1"/>
</dbReference>
<dbReference type="Pfam" id="PF13184">
    <property type="entry name" value="KH_NusA_1st"/>
    <property type="match status" value="1"/>
</dbReference>
<comment type="caution">
    <text evidence="9">The sequence shown here is derived from an EMBL/GenBank/DDBJ whole genome shotgun (WGS) entry which is preliminary data.</text>
</comment>
<keyword evidence="10" id="KW-1185">Reference proteome</keyword>
<feature type="domain" description="S1 motif" evidence="8">
    <location>
        <begin position="139"/>
        <end position="205"/>
    </location>
</feature>
<comment type="similarity">
    <text evidence="7">Belongs to the NusA family.</text>
</comment>
<name>A0A4R1F0S8_9GAMM</name>
<dbReference type="FunFam" id="3.30.300.20:FF:000002">
    <property type="entry name" value="Transcription termination/antitermination protein NusA"/>
    <property type="match status" value="1"/>
</dbReference>
<keyword evidence="6 7" id="KW-0804">Transcription</keyword>
<dbReference type="InterPro" id="IPR015946">
    <property type="entry name" value="KH_dom-like_a/b"/>
</dbReference>
<dbReference type="Pfam" id="PF14520">
    <property type="entry name" value="HHH_5"/>
    <property type="match status" value="1"/>
</dbReference>
<dbReference type="SUPFAM" id="SSF47794">
    <property type="entry name" value="Rad51 N-terminal domain-like"/>
    <property type="match status" value="2"/>
</dbReference>
<comment type="function">
    <text evidence="7">Participates in both transcription termination and antitermination.</text>
</comment>
<organism evidence="9 10">
    <name type="scientific">Cocleimonas flava</name>
    <dbReference type="NCBI Taxonomy" id="634765"/>
    <lineage>
        <taxon>Bacteria</taxon>
        <taxon>Pseudomonadati</taxon>
        <taxon>Pseudomonadota</taxon>
        <taxon>Gammaproteobacteria</taxon>
        <taxon>Thiotrichales</taxon>
        <taxon>Thiotrichaceae</taxon>
        <taxon>Cocleimonas</taxon>
    </lineage>
</organism>
<dbReference type="GO" id="GO:0003723">
    <property type="term" value="F:RNA binding"/>
    <property type="evidence" value="ECO:0007669"/>
    <property type="project" value="UniProtKB-UniRule"/>
</dbReference>
<dbReference type="OrthoDB" id="9807233at2"/>
<evidence type="ECO:0000256" key="7">
    <source>
        <dbReference type="HAMAP-Rule" id="MF_00945"/>
    </source>
</evidence>
<dbReference type="InterPro" id="IPR030842">
    <property type="entry name" value="TF_NusA_bacterial"/>
</dbReference>
<evidence type="ECO:0000256" key="5">
    <source>
        <dbReference type="ARBA" id="ARBA00023015"/>
    </source>
</evidence>
<dbReference type="InterPro" id="IPR009019">
    <property type="entry name" value="KH_sf_prok-type"/>
</dbReference>
<dbReference type="RefSeq" id="WP_131906080.1">
    <property type="nucleotide sequence ID" value="NZ_BAAAFU010000004.1"/>
</dbReference>
<dbReference type="InterPro" id="IPR010213">
    <property type="entry name" value="TF_NusA"/>
</dbReference>
<dbReference type="InterPro" id="IPR004087">
    <property type="entry name" value="KH_dom"/>
</dbReference>
<dbReference type="InterPro" id="IPR013735">
    <property type="entry name" value="TF_NusA_N"/>
</dbReference>
<evidence type="ECO:0000256" key="3">
    <source>
        <dbReference type="ARBA" id="ARBA00022814"/>
    </source>
</evidence>
<accession>A0A4R1F0S8</accession>
<dbReference type="InterPro" id="IPR025249">
    <property type="entry name" value="TF_NusA_KH_1st"/>
</dbReference>
<dbReference type="PANTHER" id="PTHR22648:SF0">
    <property type="entry name" value="TRANSCRIPTION TERMINATION_ANTITERMINATION PROTEIN NUSA"/>
    <property type="match status" value="1"/>
</dbReference>
<dbReference type="InterPro" id="IPR058582">
    <property type="entry name" value="KH_NusA_2nd"/>
</dbReference>
<keyword evidence="4 7" id="KW-0694">RNA-binding</keyword>
<keyword evidence="2 7" id="KW-0963">Cytoplasm</keyword>
<dbReference type="CDD" id="cd22529">
    <property type="entry name" value="KH-II_NusA_rpt2"/>
    <property type="match status" value="1"/>
</dbReference>
<dbReference type="Gene3D" id="3.30.300.20">
    <property type="match status" value="2"/>
</dbReference>
<dbReference type="PROSITE" id="PS50084">
    <property type="entry name" value="KH_TYPE_1"/>
    <property type="match status" value="1"/>
</dbReference>
<dbReference type="InterPro" id="IPR012340">
    <property type="entry name" value="NA-bd_OB-fold"/>
</dbReference>
<dbReference type="Gene3D" id="2.40.50.140">
    <property type="entry name" value="Nucleic acid-binding proteins"/>
    <property type="match status" value="1"/>
</dbReference>
<dbReference type="GO" id="GO:0000166">
    <property type="term" value="F:nucleotide binding"/>
    <property type="evidence" value="ECO:0007669"/>
    <property type="project" value="InterPro"/>
</dbReference>
<dbReference type="InterPro" id="IPR036555">
    <property type="entry name" value="NusA_N_sf"/>
</dbReference>
<dbReference type="NCBIfam" id="TIGR01953">
    <property type="entry name" value="NusA"/>
    <property type="match status" value="1"/>
</dbReference>
<dbReference type="GO" id="GO:0031564">
    <property type="term" value="P:transcription antitermination"/>
    <property type="evidence" value="ECO:0007669"/>
    <property type="project" value="UniProtKB-UniRule"/>
</dbReference>
<keyword evidence="3 7" id="KW-0889">Transcription antitermination</keyword>
<dbReference type="CDD" id="cd02134">
    <property type="entry name" value="KH-II_NusA_rpt1"/>
    <property type="match status" value="1"/>
</dbReference>
<dbReference type="Gene3D" id="1.10.150.20">
    <property type="entry name" value="5' to 3' exonuclease, C-terminal subdomain"/>
    <property type="match status" value="2"/>
</dbReference>
<evidence type="ECO:0000256" key="4">
    <source>
        <dbReference type="ARBA" id="ARBA00022884"/>
    </source>
</evidence>
<dbReference type="Proteomes" id="UP000294887">
    <property type="component" value="Unassembled WGS sequence"/>
</dbReference>
<dbReference type="SUPFAM" id="SSF50249">
    <property type="entry name" value="Nucleic acid-binding proteins"/>
    <property type="match status" value="1"/>
</dbReference>
<dbReference type="SUPFAM" id="SSF54814">
    <property type="entry name" value="Prokaryotic type KH domain (KH-domain type II)"/>
    <property type="match status" value="2"/>
</dbReference>
<comment type="subcellular location">
    <subcellularLocation>
        <location evidence="7">Cytoplasm</location>
    </subcellularLocation>
</comment>
<dbReference type="GO" id="GO:0003700">
    <property type="term" value="F:DNA-binding transcription factor activity"/>
    <property type="evidence" value="ECO:0007669"/>
    <property type="project" value="InterPro"/>
</dbReference>
<dbReference type="InterPro" id="IPR003029">
    <property type="entry name" value="S1_domain"/>
</dbReference>
<dbReference type="PROSITE" id="PS50126">
    <property type="entry name" value="S1"/>
    <property type="match status" value="1"/>
</dbReference>
<dbReference type="HAMAP" id="MF_00945_B">
    <property type="entry name" value="NusA_B"/>
    <property type="match status" value="1"/>
</dbReference>
<dbReference type="SMART" id="SM00322">
    <property type="entry name" value="KH"/>
    <property type="match status" value="2"/>
</dbReference>
<dbReference type="FunFam" id="3.30.300.20:FF:000005">
    <property type="entry name" value="Transcription termination/antitermination protein NusA"/>
    <property type="match status" value="1"/>
</dbReference>
<comment type="subunit">
    <text evidence="7">Monomer. Binds directly to the core enzyme of the DNA-dependent RNA polymerase and to nascent RNA.</text>
</comment>
<dbReference type="CDD" id="cd04455">
    <property type="entry name" value="S1_NusA"/>
    <property type="match status" value="1"/>
</dbReference>
<evidence type="ECO:0000313" key="10">
    <source>
        <dbReference type="Proteomes" id="UP000294887"/>
    </source>
</evidence>
<dbReference type="GO" id="GO:0006353">
    <property type="term" value="P:DNA-templated transcription termination"/>
    <property type="evidence" value="ECO:0007669"/>
    <property type="project" value="UniProtKB-UniRule"/>
</dbReference>
<dbReference type="EMBL" id="SMFQ01000003">
    <property type="protein sequence ID" value="TCJ87836.1"/>
    <property type="molecule type" value="Genomic_DNA"/>
</dbReference>
<dbReference type="PANTHER" id="PTHR22648">
    <property type="entry name" value="TRANSCRIPTION TERMINATION FACTOR NUSA"/>
    <property type="match status" value="1"/>
</dbReference>
<reference evidence="9 10" key="1">
    <citation type="submission" date="2019-03" db="EMBL/GenBank/DDBJ databases">
        <title>Genomic Encyclopedia of Type Strains, Phase IV (KMG-IV): sequencing the most valuable type-strain genomes for metagenomic binning, comparative biology and taxonomic classification.</title>
        <authorList>
            <person name="Goeker M."/>
        </authorList>
    </citation>
    <scope>NUCLEOTIDE SEQUENCE [LARGE SCALE GENOMIC DNA]</scope>
    <source>
        <strain evidence="9 10">DSM 24830</strain>
    </source>
</reference>
<evidence type="ECO:0000259" key="8">
    <source>
        <dbReference type="PROSITE" id="PS50126"/>
    </source>
</evidence>
<sequence>MSKEILYVVDAVSNEKNLEAEDIFEAVEIAIATATRKKYGAEQDFRVDIDRETGDYDTFRRWQIMDDEDPEFESPERHILKSYADDRKLGLEIGEFLEEPVESIEFGRITAQIAKQVIMQKVRHAERQKVADAFQESVGKLVLGTVKRVDRRGIVLDLGENSEAIIPREMMIPREMARMGDRMRGILQEIDEEGRGGPKLIVSRIDDDFLVELVKLEVPEIGQELIDIMGAARDPGSRSKIAVRANVPNLDPVGACVGMRGSRIQTVTNEMNNERVDIIPWDDDIARFVINAMQPAEVLSIVIDEDKKSMDIGVDEEMLAQAIGKGGQNVRLASKLTGWTLNVMSEEEAESKSKSEQSIMVSLFAEKLDVDEEVASILVDEGFSSLDEVAYVPMEEFLKIEEFDEEIIEELRSRARNALLALAITGEGGKPAQDLLEMKGMNNALAQLLASKGICTMEDLAEQATDELVEIEGIDEEQAAKLIMTARAPWFAEAEAEEKSDKSDESASNV</sequence>
<dbReference type="NCBIfam" id="TIGR01954">
    <property type="entry name" value="nusA_Cterm_rpt"/>
    <property type="match status" value="2"/>
</dbReference>
<gene>
    <name evidence="7" type="primary">nusA</name>
    <name evidence="9" type="ORF">EV695_2352</name>
</gene>
<evidence type="ECO:0000256" key="6">
    <source>
        <dbReference type="ARBA" id="ARBA00023163"/>
    </source>
</evidence>
<protein>
    <recommendedName>
        <fullName evidence="7">Transcription termination/antitermination protein NusA</fullName>
    </recommendedName>
</protein>
<evidence type="ECO:0000313" key="9">
    <source>
        <dbReference type="EMBL" id="TCJ87836.1"/>
    </source>
</evidence>
<dbReference type="SMART" id="SM00316">
    <property type="entry name" value="S1"/>
    <property type="match status" value="1"/>
</dbReference>